<evidence type="ECO:0000259" key="3">
    <source>
        <dbReference type="PROSITE" id="PS51123"/>
    </source>
</evidence>
<dbReference type="PATRIC" id="fig|507626.3.peg.3658"/>
<dbReference type="GO" id="GO:0016020">
    <property type="term" value="C:membrane"/>
    <property type="evidence" value="ECO:0007669"/>
    <property type="project" value="UniProtKB-UniRule"/>
</dbReference>
<dbReference type="AlphaFoldDB" id="A0A109UNH5"/>
<gene>
    <name evidence="4" type="primary">motB_3</name>
    <name evidence="4" type="ORF">LOKO_03656</name>
</gene>
<feature type="transmembrane region" description="Helical" evidence="2">
    <location>
        <begin position="12"/>
        <end position="34"/>
    </location>
</feature>
<dbReference type="CDD" id="cd07185">
    <property type="entry name" value="OmpA_C-like"/>
    <property type="match status" value="1"/>
</dbReference>
<evidence type="ECO:0000313" key="4">
    <source>
        <dbReference type="EMBL" id="AMD02696.1"/>
    </source>
</evidence>
<evidence type="ECO:0000256" key="2">
    <source>
        <dbReference type="SAM" id="Phobius"/>
    </source>
</evidence>
<dbReference type="STRING" id="507626.LOKO_03656"/>
<feature type="domain" description="OmpA-like" evidence="3">
    <location>
        <begin position="222"/>
        <end position="342"/>
    </location>
</feature>
<accession>A0A109UNH5</accession>
<dbReference type="Gene3D" id="3.30.1330.60">
    <property type="entry name" value="OmpA-like domain"/>
    <property type="match status" value="1"/>
</dbReference>
<protein>
    <submittedName>
        <fullName evidence="4">Motility protein B</fullName>
    </submittedName>
</protein>
<dbReference type="PANTHER" id="PTHR30329">
    <property type="entry name" value="STATOR ELEMENT OF FLAGELLAR MOTOR COMPLEX"/>
    <property type="match status" value="1"/>
</dbReference>
<dbReference type="KEGG" id="hco:LOKO_03656"/>
<reference evidence="4 5" key="1">
    <citation type="journal article" date="2016" name="Genome Announc.">
        <title>Draft Genome Sequence of 'Halomonas chromatireducens' Strain AGD 8-3, a Haloalkaliphilic Chromate- and Selenite-Reducing Gammaproteobacterium.</title>
        <authorList>
            <person name="Sharko F.S."/>
            <person name="Shapovalova A.A."/>
            <person name="Tsygankova S.V."/>
            <person name="Komova A.V."/>
            <person name="Boulygina E.S."/>
            <person name="Teslyuk A.B."/>
            <person name="Gotovtsev P.M."/>
            <person name="Namsaraev Z.B."/>
            <person name="Khijniak T.V."/>
            <person name="Nedoluzhko A.V."/>
            <person name="Vasilov R.G."/>
        </authorList>
    </citation>
    <scope>NUCLEOTIDE SEQUENCE [LARGE SCALE GENOMIC DNA]</scope>
    <source>
        <strain evidence="4 5">AGD 8-3</strain>
    </source>
</reference>
<dbReference type="EMBL" id="CP014226">
    <property type="protein sequence ID" value="AMD02696.1"/>
    <property type="molecule type" value="Genomic_DNA"/>
</dbReference>
<dbReference type="SUPFAM" id="SSF103088">
    <property type="entry name" value="OmpA-like"/>
    <property type="match status" value="1"/>
</dbReference>
<keyword evidence="2" id="KW-0812">Transmembrane</keyword>
<evidence type="ECO:0000256" key="1">
    <source>
        <dbReference type="PROSITE-ProRule" id="PRU00473"/>
    </source>
</evidence>
<dbReference type="InterPro" id="IPR006665">
    <property type="entry name" value="OmpA-like"/>
</dbReference>
<keyword evidence="1 2" id="KW-0472">Membrane</keyword>
<dbReference type="InterPro" id="IPR050330">
    <property type="entry name" value="Bact_OuterMem_StrucFunc"/>
</dbReference>
<evidence type="ECO:0000313" key="5">
    <source>
        <dbReference type="Proteomes" id="UP000063387"/>
    </source>
</evidence>
<keyword evidence="5" id="KW-1185">Reference proteome</keyword>
<reference evidence="4 5" key="2">
    <citation type="submission" date="2016-02" db="EMBL/GenBank/DDBJ databases">
        <authorList>
            <person name="Wen L."/>
            <person name="He K."/>
            <person name="Yang H."/>
        </authorList>
    </citation>
    <scope>NUCLEOTIDE SEQUENCE [LARGE SCALE GENOMIC DNA]</scope>
    <source>
        <strain evidence="4 5">AGD 8-3</strain>
    </source>
</reference>
<name>A0A109UNH5_9GAMM</name>
<dbReference type="PROSITE" id="PS51123">
    <property type="entry name" value="OMPA_2"/>
    <property type="match status" value="1"/>
</dbReference>
<keyword evidence="2" id="KW-1133">Transmembrane helix</keyword>
<proteinExistence type="predicted"/>
<dbReference type="InterPro" id="IPR036737">
    <property type="entry name" value="OmpA-like_sf"/>
</dbReference>
<dbReference type="RefSeq" id="WP_235588901.1">
    <property type="nucleotide sequence ID" value="NZ_CP014226.1"/>
</dbReference>
<dbReference type="Pfam" id="PF00691">
    <property type="entry name" value="OmpA"/>
    <property type="match status" value="1"/>
</dbReference>
<dbReference type="PANTHER" id="PTHR30329:SF21">
    <property type="entry name" value="LIPOPROTEIN YIAD-RELATED"/>
    <property type="match status" value="1"/>
</dbReference>
<organism evidence="4 5">
    <name type="scientific">Halomonas chromatireducens</name>
    <dbReference type="NCBI Taxonomy" id="507626"/>
    <lineage>
        <taxon>Bacteria</taxon>
        <taxon>Pseudomonadati</taxon>
        <taxon>Pseudomonadota</taxon>
        <taxon>Gammaproteobacteria</taxon>
        <taxon>Oceanospirillales</taxon>
        <taxon>Halomonadaceae</taxon>
        <taxon>Halomonas</taxon>
    </lineage>
</organism>
<sequence length="342" mass="36674">MATHADSDQDSTWMIGYLDIMTLLVALMVLLFTITYATNRDTDTTGADDTPESMAIPLPGELRWAMANHAPIPYPSGQLSPLAVSAALGVAGLPRRVAPPPPSAAPPLLALLAGEAEREVRPAFVAPPTPLALLAQRVERVPPAVAVAEQPLPQPLLSDDDDELPAGPADFMLVLTDRPPSRVREVAPEAIAGSLALQRALEARVETAPYLPDLEGVAVSRVAEGIKLRVEDQWLFPTAEAELTEDGQALVQRLVEVIQRHDGEVAVEGHTDSRSIQTPEFPSNWVLSSARAIAIVHALEQAGVETQRLRAVGLADTRPLAPNDSAEGRAQNRRVEVIIHSR</sequence>
<dbReference type="Proteomes" id="UP000063387">
    <property type="component" value="Chromosome"/>
</dbReference>